<dbReference type="AlphaFoldDB" id="A0A9Q8ZEN7"/>
<keyword evidence="6" id="KW-0326">Glycosidase</keyword>
<dbReference type="GO" id="GO:0000272">
    <property type="term" value="P:polysaccharide catabolic process"/>
    <property type="evidence" value="ECO:0007669"/>
    <property type="project" value="UniProtKB-KW"/>
</dbReference>
<dbReference type="GO" id="GO:0052861">
    <property type="term" value="F:endo-1,3(4)-beta-glucanase activity"/>
    <property type="evidence" value="ECO:0007669"/>
    <property type="project" value="InterPro"/>
</dbReference>
<dbReference type="InterPro" id="IPR005200">
    <property type="entry name" value="Endo-beta-glucanase"/>
</dbReference>
<evidence type="ECO:0000256" key="9">
    <source>
        <dbReference type="SAM" id="MobiDB-lite"/>
    </source>
</evidence>
<dbReference type="EC" id="3.2.1.39" evidence="3"/>
<accession>A0A9Q8ZEN7</accession>
<evidence type="ECO:0000256" key="5">
    <source>
        <dbReference type="ARBA" id="ARBA00023277"/>
    </source>
</evidence>
<comment type="catalytic activity">
    <reaction evidence="1">
        <text>Hydrolysis of (1-&gt;3)-beta-D-glucosidic linkages in (1-&gt;3)-beta-D-glucans.</text>
        <dbReference type="EC" id="3.2.1.39"/>
    </reaction>
</comment>
<dbReference type="Gene3D" id="2.70.98.30">
    <property type="entry name" value="Golgi alpha-mannosidase II, domain 4"/>
    <property type="match status" value="1"/>
</dbReference>
<organism evidence="12 13">
    <name type="scientific">Curvularia clavata</name>
    <dbReference type="NCBI Taxonomy" id="95742"/>
    <lineage>
        <taxon>Eukaryota</taxon>
        <taxon>Fungi</taxon>
        <taxon>Dikarya</taxon>
        <taxon>Ascomycota</taxon>
        <taxon>Pezizomycotina</taxon>
        <taxon>Dothideomycetes</taxon>
        <taxon>Pleosporomycetidae</taxon>
        <taxon>Pleosporales</taxon>
        <taxon>Pleosporineae</taxon>
        <taxon>Pleosporaceae</taxon>
        <taxon>Curvularia</taxon>
    </lineage>
</organism>
<keyword evidence="8" id="KW-0624">Polysaccharide degradation</keyword>
<evidence type="ECO:0000256" key="8">
    <source>
        <dbReference type="ARBA" id="ARBA00023326"/>
    </source>
</evidence>
<dbReference type="Pfam" id="PF03639">
    <property type="entry name" value="Glyco_hydro_81"/>
    <property type="match status" value="1"/>
</dbReference>
<dbReference type="GO" id="GO:0042973">
    <property type="term" value="F:glucan endo-1,3-beta-D-glucosidase activity"/>
    <property type="evidence" value="ECO:0007669"/>
    <property type="project" value="UniProtKB-EC"/>
</dbReference>
<dbReference type="EMBL" id="CP089280">
    <property type="protein sequence ID" value="USP81911.1"/>
    <property type="molecule type" value="Genomic_DNA"/>
</dbReference>
<evidence type="ECO:0000256" key="4">
    <source>
        <dbReference type="ARBA" id="ARBA00022801"/>
    </source>
</evidence>
<dbReference type="InterPro" id="IPR040720">
    <property type="entry name" value="GH81_C"/>
</dbReference>
<feature type="domain" description="Glycosyl hydrolase family 81 N-terminal" evidence="10">
    <location>
        <begin position="189"/>
        <end position="513"/>
    </location>
</feature>
<evidence type="ECO:0000256" key="3">
    <source>
        <dbReference type="ARBA" id="ARBA00012780"/>
    </source>
</evidence>
<dbReference type="PANTHER" id="PTHR31983">
    <property type="entry name" value="ENDO-1,3(4)-BETA-GLUCANASE 1"/>
    <property type="match status" value="1"/>
</dbReference>
<comment type="similarity">
    <text evidence="2">Belongs to the glycosyl hydrolase 81 family.</text>
</comment>
<evidence type="ECO:0000256" key="7">
    <source>
        <dbReference type="ARBA" id="ARBA00023316"/>
    </source>
</evidence>
<dbReference type="Gene3D" id="1.10.287.1170">
    <property type="entry name" value="glycoside hydrolase family 81 endo-[beta] glucanase"/>
    <property type="match status" value="1"/>
</dbReference>
<dbReference type="Proteomes" id="UP001056012">
    <property type="component" value="Chromosome 7"/>
</dbReference>
<feature type="domain" description="Glycosyl hydrolase family 81 C-terminal" evidence="11">
    <location>
        <begin position="525"/>
        <end position="889"/>
    </location>
</feature>
<evidence type="ECO:0000256" key="1">
    <source>
        <dbReference type="ARBA" id="ARBA00000382"/>
    </source>
</evidence>
<evidence type="ECO:0000259" key="10">
    <source>
        <dbReference type="Pfam" id="PF03639"/>
    </source>
</evidence>
<evidence type="ECO:0000256" key="2">
    <source>
        <dbReference type="ARBA" id="ARBA00010730"/>
    </source>
</evidence>
<dbReference type="OrthoDB" id="4473401at2759"/>
<feature type="region of interest" description="Disordered" evidence="9">
    <location>
        <begin position="28"/>
        <end position="48"/>
    </location>
</feature>
<dbReference type="PANTHER" id="PTHR31983:SF0">
    <property type="entry name" value="GLUCAN ENDO-1,3-BETA-D-GLUCOSIDASE 2"/>
    <property type="match status" value="1"/>
</dbReference>
<dbReference type="Pfam" id="PF17652">
    <property type="entry name" value="Glyco_hydro81C"/>
    <property type="match status" value="1"/>
</dbReference>
<name>A0A9Q8ZEN7_CURCL</name>
<keyword evidence="4 12" id="KW-0378">Hydrolase</keyword>
<protein>
    <recommendedName>
        <fullName evidence="3">glucan endo-1,3-beta-D-glucosidase</fullName>
        <ecNumber evidence="3">3.2.1.39</ecNumber>
    </recommendedName>
</protein>
<evidence type="ECO:0000313" key="13">
    <source>
        <dbReference type="Proteomes" id="UP001056012"/>
    </source>
</evidence>
<feature type="compositionally biased region" description="Basic and acidic residues" evidence="9">
    <location>
        <begin position="127"/>
        <end position="139"/>
    </location>
</feature>
<dbReference type="GO" id="GO:0071555">
    <property type="term" value="P:cell wall organization"/>
    <property type="evidence" value="ECO:0007669"/>
    <property type="project" value="UniProtKB-KW"/>
</dbReference>
<feature type="region of interest" description="Disordered" evidence="9">
    <location>
        <begin position="117"/>
        <end position="142"/>
    </location>
</feature>
<proteinExistence type="inferred from homology"/>
<gene>
    <name evidence="12" type="ORF">yc1106_09185</name>
</gene>
<keyword evidence="5" id="KW-0119">Carbohydrate metabolism</keyword>
<reference evidence="12" key="1">
    <citation type="submission" date="2021-12" db="EMBL/GenBank/DDBJ databases">
        <title>Curvularia clavata genome.</title>
        <authorList>
            <person name="Cao Y."/>
        </authorList>
    </citation>
    <scope>NUCLEOTIDE SEQUENCE</scope>
    <source>
        <strain evidence="12">Yc1106</strain>
    </source>
</reference>
<dbReference type="PROSITE" id="PS52008">
    <property type="entry name" value="GH81"/>
    <property type="match status" value="1"/>
</dbReference>
<evidence type="ECO:0000259" key="11">
    <source>
        <dbReference type="Pfam" id="PF17652"/>
    </source>
</evidence>
<evidence type="ECO:0000313" key="12">
    <source>
        <dbReference type="EMBL" id="USP81911.1"/>
    </source>
</evidence>
<sequence>MAHLRVSKCNEHENEALEKAMNIECIEHESSKTSDEGSDNASEMSKKKGTSVDDKSLFEITRHGLPFNCLLPPNLVYCFLHHYQSFHLITAADLFCFLDLYLHKCADCTHLTTRYMGPAQSRPTDIPSKDSEPHKRESRFGPWRAARNSIRSSLGYNAPSIPDESTPDDIFTPIQEDSILPQIPIGRHHPVPLKGVEDDDMRTLHTNKFYANAFLGKQDQPIWTHPYSLWWGKGHAEPGMVQTWGMCVSHVEETDLIFEPGEPANSYTNPPHRQNIVLTAVELDARTTLTTDTHLPFSVNITLGPRSISYGPKITFPVVQGMGFITAGYRDATPMIQTGGRGFVDMVGPTMLGRTAKYRLNDKAGHRWIVYVNPVIEIDYDAAKFRWLDKHTLLGPPGFKGTIQVAKNPLGNEGEAMYDRASGAFVCEAKLSAVASDSKASYTFKYTKIGRSPLLMFILPHHVQSLDPDMRTHITNLQLRTTTKGMATAIWAERLTFVEPNTPVTMHFGPWNPAMGSNTSVRYPPEVLALITAVAERDLRRAMSERIPRETVYYAGKALAKFATIVWAIKDILNHDAIASAGLTQLKHEFSKYVENQQRHGLYYDDSWKGVVSSAGFTDPSADFGNTYYNDHHFHYAYFIYTAAVIGYLDPEWVYRGDNKTWTNMLVKDFAESDYNSRDYPFFRAFDWWHGHSWSKGLFESPDGKDMESTGEDAFSSFAMKMWGRVIGDVNMEKRGNLMLAIQARSYNTYIYLQTGNPNHPARCVQSKVCGTLFENKVDYATCCVKGPPRFKLFWPIEALLTESDEKAYFGLTPELIHGVHMAPISPVTSLIRPRTFVKEEWDMLFSEGRANVDAIVDPKASYAFFRDGVDGFWDEQWIDAGASRTWYLLWAAALVEFAKGGR</sequence>
<evidence type="ECO:0000256" key="6">
    <source>
        <dbReference type="ARBA" id="ARBA00023295"/>
    </source>
</evidence>
<keyword evidence="13" id="KW-1185">Reference proteome</keyword>
<dbReference type="InterPro" id="IPR040451">
    <property type="entry name" value="GH81_N"/>
</dbReference>
<keyword evidence="7" id="KW-0961">Cell wall biogenesis/degradation</keyword>
<dbReference type="VEuPathDB" id="FungiDB:yc1106_09185"/>